<proteinExistence type="predicted"/>
<evidence type="ECO:0000313" key="2">
    <source>
        <dbReference type="Proteomes" id="UP000195569"/>
    </source>
</evidence>
<name>A0A1N7SHV4_9BURK</name>
<protein>
    <submittedName>
        <fullName evidence="1">Uncharacterized protein</fullName>
    </submittedName>
</protein>
<dbReference type="Proteomes" id="UP000195569">
    <property type="component" value="Unassembled WGS sequence"/>
</dbReference>
<gene>
    <name evidence="1" type="ORF">BN2476_540012</name>
</gene>
<dbReference type="EMBL" id="CYGY02000054">
    <property type="protein sequence ID" value="SIT46999.1"/>
    <property type="molecule type" value="Genomic_DNA"/>
</dbReference>
<accession>A0A1N7SHV4</accession>
<organism evidence="1 2">
    <name type="scientific">Paraburkholderia piptadeniae</name>
    <dbReference type="NCBI Taxonomy" id="1701573"/>
    <lineage>
        <taxon>Bacteria</taxon>
        <taxon>Pseudomonadati</taxon>
        <taxon>Pseudomonadota</taxon>
        <taxon>Betaproteobacteria</taxon>
        <taxon>Burkholderiales</taxon>
        <taxon>Burkholderiaceae</taxon>
        <taxon>Paraburkholderia</taxon>
    </lineage>
</organism>
<evidence type="ECO:0000313" key="1">
    <source>
        <dbReference type="EMBL" id="SIT46999.1"/>
    </source>
</evidence>
<sequence length="73" mass="7304">MADAAGAVGGVLRSLRGMARADVIVDSLDQRCEACSPVSRRSSGPQVACPAALACARFSVFSGLCSCVGVESG</sequence>
<reference evidence="1" key="1">
    <citation type="submission" date="2016-12" db="EMBL/GenBank/DDBJ databases">
        <authorList>
            <person name="Moulin L."/>
        </authorList>
    </citation>
    <scope>NUCLEOTIDE SEQUENCE [LARGE SCALE GENOMIC DNA]</scope>
    <source>
        <strain evidence="1">STM 7183</strain>
    </source>
</reference>
<comment type="caution">
    <text evidence="1">The sequence shown here is derived from an EMBL/GenBank/DDBJ whole genome shotgun (WGS) entry which is preliminary data.</text>
</comment>
<keyword evidence="2" id="KW-1185">Reference proteome</keyword>
<dbReference type="AlphaFoldDB" id="A0A1N7SHV4"/>